<comment type="caution">
    <text evidence="2">The sequence shown here is derived from an EMBL/GenBank/DDBJ whole genome shotgun (WGS) entry which is preliminary data.</text>
</comment>
<dbReference type="Proteomes" id="UP000216188">
    <property type="component" value="Unassembled WGS sequence"/>
</dbReference>
<dbReference type="AlphaFoldDB" id="A0A256GAK7"/>
<protein>
    <submittedName>
        <fullName evidence="2">Uncharacterized protein</fullName>
    </submittedName>
</protein>
<evidence type="ECO:0000256" key="1">
    <source>
        <dbReference type="SAM" id="MobiDB-lite"/>
    </source>
</evidence>
<gene>
    <name evidence="2" type="ORF">CEV34_3303</name>
</gene>
<sequence>MKQNSSKFGVFAQPDRCPDQGSQRWISKFKGRFEAATMVQRHFDNLWRPNSLFKGNRVD</sequence>
<dbReference type="EMBL" id="NNRM01000037">
    <property type="protein sequence ID" value="OYR23970.1"/>
    <property type="molecule type" value="Genomic_DNA"/>
</dbReference>
<reference evidence="2 3" key="1">
    <citation type="submission" date="2017-07" db="EMBL/GenBank/DDBJ databases">
        <title>Phylogenetic study on the rhizospheric bacterium Ochrobactrum sp. A44.</title>
        <authorList>
            <person name="Krzyzanowska D.M."/>
            <person name="Ossowicki A."/>
            <person name="Rajewska M."/>
            <person name="Maciag T."/>
            <person name="Kaczynski Z."/>
            <person name="Czerwicka M."/>
            <person name="Jafra S."/>
        </authorList>
    </citation>
    <scope>NUCLEOTIDE SEQUENCE [LARGE SCALE GENOMIC DNA]</scope>
    <source>
        <strain evidence="2 3">CCUG 30717</strain>
    </source>
</reference>
<keyword evidence="3" id="KW-1185">Reference proteome</keyword>
<accession>A0A256GAK7</accession>
<proteinExistence type="predicted"/>
<name>A0A256GAK7_9HYPH</name>
<feature type="region of interest" description="Disordered" evidence="1">
    <location>
        <begin position="1"/>
        <end position="20"/>
    </location>
</feature>
<organism evidence="2 3">
    <name type="scientific">Brucella pseudogrignonensis</name>
    <dbReference type="NCBI Taxonomy" id="419475"/>
    <lineage>
        <taxon>Bacteria</taxon>
        <taxon>Pseudomonadati</taxon>
        <taxon>Pseudomonadota</taxon>
        <taxon>Alphaproteobacteria</taxon>
        <taxon>Hyphomicrobiales</taxon>
        <taxon>Brucellaceae</taxon>
        <taxon>Brucella/Ochrobactrum group</taxon>
        <taxon>Brucella</taxon>
    </lineage>
</organism>
<evidence type="ECO:0000313" key="3">
    <source>
        <dbReference type="Proteomes" id="UP000216188"/>
    </source>
</evidence>
<evidence type="ECO:0000313" key="2">
    <source>
        <dbReference type="EMBL" id="OYR23970.1"/>
    </source>
</evidence>